<keyword evidence="1" id="KW-0812">Transmembrane</keyword>
<dbReference type="Proteomes" id="UP001470230">
    <property type="component" value="Unassembled WGS sequence"/>
</dbReference>
<keyword evidence="3" id="KW-1185">Reference proteome</keyword>
<proteinExistence type="predicted"/>
<evidence type="ECO:0000313" key="3">
    <source>
        <dbReference type="Proteomes" id="UP001470230"/>
    </source>
</evidence>
<gene>
    <name evidence="2" type="ORF">M9Y10_008718</name>
</gene>
<evidence type="ECO:0000313" key="2">
    <source>
        <dbReference type="EMBL" id="KAK8870820.1"/>
    </source>
</evidence>
<dbReference type="EMBL" id="JAPFFF010000014">
    <property type="protein sequence ID" value="KAK8870820.1"/>
    <property type="molecule type" value="Genomic_DNA"/>
</dbReference>
<organism evidence="2 3">
    <name type="scientific">Tritrichomonas musculus</name>
    <dbReference type="NCBI Taxonomy" id="1915356"/>
    <lineage>
        <taxon>Eukaryota</taxon>
        <taxon>Metamonada</taxon>
        <taxon>Parabasalia</taxon>
        <taxon>Tritrichomonadida</taxon>
        <taxon>Tritrichomonadidae</taxon>
        <taxon>Tritrichomonas</taxon>
    </lineage>
</organism>
<reference evidence="2 3" key="1">
    <citation type="submission" date="2024-04" db="EMBL/GenBank/DDBJ databases">
        <title>Tritrichomonas musculus Genome.</title>
        <authorList>
            <person name="Alves-Ferreira E."/>
            <person name="Grigg M."/>
            <person name="Lorenzi H."/>
            <person name="Galac M."/>
        </authorList>
    </citation>
    <scope>NUCLEOTIDE SEQUENCE [LARGE SCALE GENOMIC DNA]</scope>
    <source>
        <strain evidence="2 3">EAF2021</strain>
    </source>
</reference>
<comment type="caution">
    <text evidence="2">The sequence shown here is derived from an EMBL/GenBank/DDBJ whole genome shotgun (WGS) entry which is preliminary data.</text>
</comment>
<accession>A0ABR2J1D4</accession>
<sequence length="352" mass="40537">MFFIYFLSVLKIKLTHDCNSYDSNLNGYKKELIEYTISCPNNKIQKINLINTDNVESVSISKDSNVIITCSNYTNELEQINLLVYDNPSITFQNDCNFKGIEIYGSPKFDVVQYARVSAKNAFLTNRSYHFPFYAENITFSSNKQNNILQSKTYHQCTMRGLFITLNKDSYDFRCDSVLDTLEYDQSSENVFNCTSTYVQITLSRPLEDLDSKMEGIISALFSQNKLTVYFIDFPDPASVLKYGDYFKIGNFAMWMQIAKYPKNCLWDYKFDYSQEWLDIVSETSWQLSCVNNVAYLYHGSADEPIDGGIVYLSTTVTIVIICCIVIGIVALIATFCLVAKCRYDKLMKIYD</sequence>
<evidence type="ECO:0000256" key="1">
    <source>
        <dbReference type="SAM" id="Phobius"/>
    </source>
</evidence>
<protein>
    <submittedName>
        <fullName evidence="2">Uncharacterized protein</fullName>
    </submittedName>
</protein>
<keyword evidence="1" id="KW-1133">Transmembrane helix</keyword>
<keyword evidence="1" id="KW-0472">Membrane</keyword>
<name>A0ABR2J1D4_9EUKA</name>
<feature type="transmembrane region" description="Helical" evidence="1">
    <location>
        <begin position="310"/>
        <end position="339"/>
    </location>
</feature>